<sequence length="457" mass="49505">MAKSKSIYVCSQCGTTSLKWQGKCSSCNSWNSFDEKPVEIFDNSSSKYSWSLTSSVKTLSEVEAKDVIRISTGLSEFDRALGGGLIIGSVILIGGDPGIGKSTLLLQSLSFLSSQYNVLYVTGEESVEQIALRARRLNLSSDNNLKLLAEINLTQIINIINLHNPLIVVIDSIQTIYSDELHSSPGSLSQVKDCASKLTRVAKEAGIIVFMVGHLTKDGTIAGPRVLEHMVDTVLYFEGDQNSSFRLIRSFKNRFGAVNELGAFAMTDKGLRCVSNPSALFLSNHINQVPGSCIMATQEGSRTLLVEIQALVNKSYSLSTRKILSVGLDSNRLSMVLAILYKHGGFPTFDKDIFVNVVGGVKISEPASDLAVLLAIVSSLLNLPIPLKLFAFGEIGLSGEIRPAIKGQERLKEASKLGFRTALIPTQNAPKEIISDLKIIKVSSVSEVIGVINTFNK</sequence>
<dbReference type="Proteomes" id="UP000011547">
    <property type="component" value="Chromosome"/>
</dbReference>
<dbReference type="PANTHER" id="PTHR32472:SF10">
    <property type="entry name" value="DNA REPAIR PROTEIN RADA-LIKE PROTEIN"/>
    <property type="match status" value="1"/>
</dbReference>
<evidence type="ECO:0000256" key="1">
    <source>
        <dbReference type="ARBA" id="ARBA00022723"/>
    </source>
</evidence>
<dbReference type="GO" id="GO:0004176">
    <property type="term" value="F:ATP-dependent peptidase activity"/>
    <property type="evidence" value="ECO:0007669"/>
    <property type="project" value="InterPro"/>
</dbReference>
<keyword evidence="9 12" id="KW-0238">DNA-binding</keyword>
<feature type="binding site" evidence="12">
    <location>
        <begin position="95"/>
        <end position="102"/>
    </location>
    <ligand>
        <name>ATP</name>
        <dbReference type="ChEBI" id="CHEBI:30616"/>
    </ligand>
</feature>
<evidence type="ECO:0000259" key="15">
    <source>
        <dbReference type="PROSITE" id="PS50162"/>
    </source>
</evidence>
<evidence type="ECO:0000256" key="13">
    <source>
        <dbReference type="NCBIfam" id="TIGR00416"/>
    </source>
</evidence>
<dbReference type="OrthoDB" id="9803906at2"/>
<dbReference type="SMART" id="SM00382">
    <property type="entry name" value="AAA"/>
    <property type="match status" value="1"/>
</dbReference>
<comment type="function">
    <text evidence="12">Plays a role in repairing double-strand DNA breaks, probably involving stabilizing or processing branched DNA or blocked replication forks.</text>
</comment>
<dbReference type="GO" id="GO:0004252">
    <property type="term" value="F:serine-type endopeptidase activity"/>
    <property type="evidence" value="ECO:0007669"/>
    <property type="project" value="InterPro"/>
</dbReference>
<dbReference type="PRINTS" id="PR01874">
    <property type="entry name" value="DNAREPAIRADA"/>
</dbReference>
<comment type="similarity">
    <text evidence="12 14">Belongs to the RecA family. RadA subfamily.</text>
</comment>
<dbReference type="InterPro" id="IPR020568">
    <property type="entry name" value="Ribosomal_Su5_D2-typ_SF"/>
</dbReference>
<dbReference type="KEGG" id="kde:CDSE_0423"/>
<dbReference type="Pfam" id="PF18073">
    <property type="entry name" value="Zn_ribbon_LapB"/>
    <property type="match status" value="1"/>
</dbReference>
<proteinExistence type="inferred from homology"/>
<keyword evidence="17" id="KW-1185">Reference proteome</keyword>
<comment type="function">
    <text evidence="11">Can catalyze the hydrolysis of ATP in the presence of single-stranded DNA, the ATP-dependent uptake of single-stranded DNA by duplex DNA, and the ATP-dependent hybridization of homologous single-stranded DNAs. It interacts with LexA causing its activation and leading to its autocatalytic cleavage.</text>
</comment>
<dbReference type="PATRIC" id="fig|1208919.3.peg.183"/>
<dbReference type="MEROPS" id="S16.A04"/>
<dbReference type="Gene3D" id="3.30.230.10">
    <property type="match status" value="1"/>
</dbReference>
<dbReference type="GO" id="GO:0140664">
    <property type="term" value="F:ATP-dependent DNA damage sensor activity"/>
    <property type="evidence" value="ECO:0007669"/>
    <property type="project" value="InterPro"/>
</dbReference>
<dbReference type="InterPro" id="IPR004504">
    <property type="entry name" value="DNA_repair_RadA"/>
</dbReference>
<dbReference type="GO" id="GO:0003684">
    <property type="term" value="F:damaged DNA binding"/>
    <property type="evidence" value="ECO:0007669"/>
    <property type="project" value="InterPro"/>
</dbReference>
<evidence type="ECO:0000256" key="11">
    <source>
        <dbReference type="ARBA" id="ARBA00025580"/>
    </source>
</evidence>
<keyword evidence="7 12" id="KW-0067">ATP-binding</keyword>
<evidence type="ECO:0000313" key="17">
    <source>
        <dbReference type="Proteomes" id="UP000011547"/>
    </source>
</evidence>
<organism evidence="16 17">
    <name type="scientific">Candidatus Kinetoplastidibacterium desouzai TCC079E</name>
    <dbReference type="NCBI Taxonomy" id="1208919"/>
    <lineage>
        <taxon>Bacteria</taxon>
        <taxon>Pseudomonadati</taxon>
        <taxon>Pseudomonadota</taxon>
        <taxon>Betaproteobacteria</taxon>
        <taxon>Candidatus Kinetoplastidibacterium</taxon>
    </lineage>
</organism>
<dbReference type="Pfam" id="PF05362">
    <property type="entry name" value="Lon_C"/>
    <property type="match status" value="1"/>
</dbReference>
<evidence type="ECO:0000256" key="5">
    <source>
        <dbReference type="ARBA" id="ARBA00022801"/>
    </source>
</evidence>
<dbReference type="GO" id="GO:0000725">
    <property type="term" value="P:recombinational repair"/>
    <property type="evidence" value="ECO:0007669"/>
    <property type="project" value="UniProtKB-UniRule"/>
</dbReference>
<keyword evidence="3 12" id="KW-0227">DNA damage</keyword>
<dbReference type="CDD" id="cd01121">
    <property type="entry name" value="RadA_SMS_N"/>
    <property type="match status" value="1"/>
</dbReference>
<protein>
    <recommendedName>
        <fullName evidence="12 13">DNA repair protein RadA</fullName>
    </recommendedName>
</protein>
<feature type="region of interest" description="Lon-protease-like" evidence="12">
    <location>
        <begin position="352"/>
        <end position="457"/>
    </location>
</feature>
<comment type="function">
    <text evidence="14">DNA-dependent ATPase involved in processing of recombination intermediates, plays a role in repairing DNA breaks. Stimulates the branch migration of RecA-mediated strand transfer reactions, allowing the 3' invading strand to extend heteroduplex DNA faster. Binds ssDNA in the presence of ADP but not other nucleotides, has ATPase activity that is stimulated by ssDNA and various branched DNA structures, but inhibited by SSB. Does not have RecA's homology-searching function.</text>
</comment>
<dbReference type="SUPFAM" id="SSF54211">
    <property type="entry name" value="Ribosomal protein S5 domain 2-like"/>
    <property type="match status" value="1"/>
</dbReference>
<accession>M1LRI6</accession>
<dbReference type="PROSITE" id="PS50162">
    <property type="entry name" value="RECA_2"/>
    <property type="match status" value="1"/>
</dbReference>
<evidence type="ECO:0000313" key="16">
    <source>
        <dbReference type="EMBL" id="AGF46746.1"/>
    </source>
</evidence>
<evidence type="ECO:0000256" key="7">
    <source>
        <dbReference type="ARBA" id="ARBA00022840"/>
    </source>
</evidence>
<dbReference type="InterPro" id="IPR020588">
    <property type="entry name" value="RecA_ATP-bd"/>
</dbReference>
<dbReference type="EMBL" id="CP003803">
    <property type="protein sequence ID" value="AGF46746.1"/>
    <property type="molecule type" value="Genomic_DNA"/>
</dbReference>
<dbReference type="HAMAP" id="MF_01498">
    <property type="entry name" value="RadA_bact"/>
    <property type="match status" value="1"/>
</dbReference>
<keyword evidence="6 14" id="KW-0862">Zinc</keyword>
<dbReference type="GO" id="GO:0008270">
    <property type="term" value="F:zinc ion binding"/>
    <property type="evidence" value="ECO:0007669"/>
    <property type="project" value="UniProtKB-KW"/>
</dbReference>
<dbReference type="HOGENOM" id="CLU_018264_0_1_4"/>
<gene>
    <name evidence="12" type="primary">radA</name>
    <name evidence="16" type="ORF">CDSE_0423</name>
</gene>
<evidence type="ECO:0000256" key="14">
    <source>
        <dbReference type="RuleBase" id="RU003555"/>
    </source>
</evidence>
<evidence type="ECO:0000256" key="8">
    <source>
        <dbReference type="ARBA" id="ARBA00023016"/>
    </source>
</evidence>
<dbReference type="STRING" id="1208919.CDSE_0423"/>
<dbReference type="PANTHER" id="PTHR32472">
    <property type="entry name" value="DNA REPAIR PROTEIN RADA"/>
    <property type="match status" value="1"/>
</dbReference>
<dbReference type="GO" id="GO:0006508">
    <property type="term" value="P:proteolysis"/>
    <property type="evidence" value="ECO:0007669"/>
    <property type="project" value="InterPro"/>
</dbReference>
<dbReference type="Gene3D" id="3.40.50.300">
    <property type="entry name" value="P-loop containing nucleotide triphosphate hydrolases"/>
    <property type="match status" value="1"/>
</dbReference>
<dbReference type="Pfam" id="PF13481">
    <property type="entry name" value="AAA_25"/>
    <property type="match status" value="1"/>
</dbReference>
<dbReference type="SUPFAM" id="SSF52540">
    <property type="entry name" value="P-loop containing nucleoside triphosphate hydrolases"/>
    <property type="match status" value="1"/>
</dbReference>
<dbReference type="GO" id="GO:0005829">
    <property type="term" value="C:cytosol"/>
    <property type="evidence" value="ECO:0007669"/>
    <property type="project" value="TreeGrafter"/>
</dbReference>
<evidence type="ECO:0000256" key="4">
    <source>
        <dbReference type="ARBA" id="ARBA00022771"/>
    </source>
</evidence>
<evidence type="ECO:0000256" key="2">
    <source>
        <dbReference type="ARBA" id="ARBA00022741"/>
    </source>
</evidence>
<evidence type="ECO:0000256" key="10">
    <source>
        <dbReference type="ARBA" id="ARBA00023204"/>
    </source>
</evidence>
<dbReference type="RefSeq" id="WP_015396157.1">
    <property type="nucleotide sequence ID" value="NC_020294.1"/>
</dbReference>
<keyword evidence="4 14" id="KW-0863">Zinc-finger</keyword>
<comment type="domain">
    <text evidence="12">The middle region has homology to RecA with ATPase motifs including the RadA KNRFG motif, while the C-terminus is homologous to Lon protease.</text>
</comment>
<dbReference type="InterPro" id="IPR027417">
    <property type="entry name" value="P-loop_NTPase"/>
</dbReference>
<keyword evidence="5" id="KW-0378">Hydrolase</keyword>
<evidence type="ECO:0000256" key="12">
    <source>
        <dbReference type="HAMAP-Rule" id="MF_01498"/>
    </source>
</evidence>
<keyword evidence="8 12" id="KW-0346">Stress response</keyword>
<evidence type="ECO:0000256" key="9">
    <source>
        <dbReference type="ARBA" id="ARBA00023125"/>
    </source>
</evidence>
<evidence type="ECO:0000256" key="3">
    <source>
        <dbReference type="ARBA" id="ARBA00022763"/>
    </source>
</evidence>
<dbReference type="InterPro" id="IPR014721">
    <property type="entry name" value="Ribsml_uS5_D2-typ_fold_subgr"/>
</dbReference>
<dbReference type="AlphaFoldDB" id="M1LRI6"/>
<dbReference type="InterPro" id="IPR008269">
    <property type="entry name" value="Lon_proteolytic"/>
</dbReference>
<dbReference type="InterPro" id="IPR003593">
    <property type="entry name" value="AAA+_ATPase"/>
</dbReference>
<dbReference type="eggNOG" id="COG1066">
    <property type="taxonomic scope" value="Bacteria"/>
</dbReference>
<dbReference type="FunFam" id="3.40.50.300:FF:000050">
    <property type="entry name" value="DNA repair protein RadA"/>
    <property type="match status" value="1"/>
</dbReference>
<dbReference type="GO" id="GO:0005524">
    <property type="term" value="F:ATP binding"/>
    <property type="evidence" value="ECO:0007669"/>
    <property type="project" value="UniProtKB-UniRule"/>
</dbReference>
<dbReference type="InterPro" id="IPR041166">
    <property type="entry name" value="Rubredoxin_2"/>
</dbReference>
<feature type="domain" description="RecA family profile 1" evidence="15">
    <location>
        <begin position="66"/>
        <end position="215"/>
    </location>
</feature>
<dbReference type="NCBIfam" id="TIGR00416">
    <property type="entry name" value="sms"/>
    <property type="match status" value="1"/>
</dbReference>
<keyword evidence="10 12" id="KW-0234">DNA repair</keyword>
<keyword evidence="1 12" id="KW-0479">Metal-binding</keyword>
<name>M1LRI6_9PROT</name>
<keyword evidence="2 12" id="KW-0547">Nucleotide-binding</keyword>
<evidence type="ECO:0000256" key="6">
    <source>
        <dbReference type="ARBA" id="ARBA00022833"/>
    </source>
</evidence>
<feature type="short sequence motif" description="RadA KNRFG motif" evidence="12">
    <location>
        <begin position="252"/>
        <end position="256"/>
    </location>
</feature>
<reference evidence="16 17" key="1">
    <citation type="journal article" date="2013" name="Genome Biol. Evol.">
        <title>Genome evolution and phylogenomic analysis of candidatus kinetoplastibacterium, the betaproteobacterial endosymbionts of strigomonas and angomonas.</title>
        <authorList>
            <person name="Alves J.M."/>
            <person name="Serrano M.G."/>
            <person name="Maia da Silva F."/>
            <person name="Voegtly L.J."/>
            <person name="Matveyev A.V."/>
            <person name="Teixeira M.M."/>
            <person name="Camargo E.P."/>
            <person name="Buck G.A."/>
        </authorList>
    </citation>
    <scope>NUCLEOTIDE SEQUENCE [LARGE SCALE GENOMIC DNA]</scope>
    <source>
        <strain evidence="16 17">TCC079E</strain>
    </source>
</reference>